<feature type="transmembrane region" description="Helical" evidence="6">
    <location>
        <begin position="52"/>
        <end position="71"/>
    </location>
</feature>
<dbReference type="GO" id="GO:0016020">
    <property type="term" value="C:membrane"/>
    <property type="evidence" value="ECO:0007669"/>
    <property type="project" value="UniProtKB-SubCell"/>
</dbReference>
<feature type="transmembrane region" description="Helical" evidence="6">
    <location>
        <begin position="243"/>
        <end position="266"/>
    </location>
</feature>
<feature type="transmembrane region" description="Helical" evidence="6">
    <location>
        <begin position="381"/>
        <end position="404"/>
    </location>
</feature>
<evidence type="ECO:0000256" key="6">
    <source>
        <dbReference type="SAM" id="Phobius"/>
    </source>
</evidence>
<feature type="transmembrane region" description="Helical" evidence="6">
    <location>
        <begin position="211"/>
        <end position="237"/>
    </location>
</feature>
<feature type="transmembrane region" description="Helical" evidence="6">
    <location>
        <begin position="302"/>
        <end position="319"/>
    </location>
</feature>
<keyword evidence="2" id="KW-0813">Transport</keyword>
<dbReference type="CDD" id="cd17321">
    <property type="entry name" value="MFS_MMR_MDR_like"/>
    <property type="match status" value="1"/>
</dbReference>
<dbReference type="PANTHER" id="PTHR42718:SF9">
    <property type="entry name" value="MAJOR FACILITATOR SUPERFAMILY MULTIDRUG TRANSPORTER MFSC"/>
    <property type="match status" value="1"/>
</dbReference>
<evidence type="ECO:0000256" key="5">
    <source>
        <dbReference type="ARBA" id="ARBA00023136"/>
    </source>
</evidence>
<dbReference type="AlphaFoldDB" id="A0A917YKH8"/>
<evidence type="ECO:0000256" key="2">
    <source>
        <dbReference type="ARBA" id="ARBA00022448"/>
    </source>
</evidence>
<gene>
    <name evidence="8" type="ORF">GCM10010991_14300</name>
</gene>
<comment type="subcellular location">
    <subcellularLocation>
        <location evidence="1">Membrane</location>
        <topology evidence="1">Multi-pass membrane protein</topology>
    </subcellularLocation>
</comment>
<evidence type="ECO:0000259" key="7">
    <source>
        <dbReference type="PROSITE" id="PS50850"/>
    </source>
</evidence>
<keyword evidence="3 6" id="KW-0812">Transmembrane</keyword>
<proteinExistence type="predicted"/>
<keyword evidence="4 6" id="KW-1133">Transmembrane helix</keyword>
<evidence type="ECO:0000256" key="1">
    <source>
        <dbReference type="ARBA" id="ARBA00004141"/>
    </source>
</evidence>
<name>A0A917YKH8_9RHOB</name>
<evidence type="ECO:0000313" key="8">
    <source>
        <dbReference type="EMBL" id="GGO29931.1"/>
    </source>
</evidence>
<feature type="domain" description="Major facilitator superfamily (MFS) profile" evidence="7">
    <location>
        <begin position="16"/>
        <end position="409"/>
    </location>
</feature>
<dbReference type="OrthoDB" id="9812221at2"/>
<dbReference type="GO" id="GO:0022857">
    <property type="term" value="F:transmembrane transporter activity"/>
    <property type="evidence" value="ECO:0007669"/>
    <property type="project" value="InterPro"/>
</dbReference>
<protein>
    <submittedName>
        <fullName evidence="8">MFS transporter</fullName>
    </submittedName>
</protein>
<dbReference type="PRINTS" id="PR01036">
    <property type="entry name" value="TCRTETB"/>
</dbReference>
<evidence type="ECO:0000313" key="9">
    <source>
        <dbReference type="Proteomes" id="UP000598196"/>
    </source>
</evidence>
<keyword evidence="5 6" id="KW-0472">Membrane</keyword>
<evidence type="ECO:0000256" key="3">
    <source>
        <dbReference type="ARBA" id="ARBA00022692"/>
    </source>
</evidence>
<dbReference type="SUPFAM" id="SSF103473">
    <property type="entry name" value="MFS general substrate transporter"/>
    <property type="match status" value="1"/>
</dbReference>
<dbReference type="EMBL" id="BMLP01000001">
    <property type="protein sequence ID" value="GGO29931.1"/>
    <property type="molecule type" value="Genomic_DNA"/>
</dbReference>
<organism evidence="8 9">
    <name type="scientific">Gemmobacter aquaticus</name>
    <dbReference type="NCBI Taxonomy" id="490185"/>
    <lineage>
        <taxon>Bacteria</taxon>
        <taxon>Pseudomonadati</taxon>
        <taxon>Pseudomonadota</taxon>
        <taxon>Alphaproteobacteria</taxon>
        <taxon>Rhodobacterales</taxon>
        <taxon>Paracoccaceae</taxon>
        <taxon>Gemmobacter</taxon>
    </lineage>
</organism>
<feature type="transmembrane region" description="Helical" evidence="6">
    <location>
        <begin position="172"/>
        <end position="190"/>
    </location>
</feature>
<keyword evidence="9" id="KW-1185">Reference proteome</keyword>
<evidence type="ECO:0000256" key="4">
    <source>
        <dbReference type="ARBA" id="ARBA00022989"/>
    </source>
</evidence>
<feature type="transmembrane region" description="Helical" evidence="6">
    <location>
        <begin position="83"/>
        <end position="105"/>
    </location>
</feature>
<dbReference type="Gene3D" id="1.20.1720.10">
    <property type="entry name" value="Multidrug resistance protein D"/>
    <property type="match status" value="1"/>
</dbReference>
<feature type="transmembrane region" description="Helical" evidence="6">
    <location>
        <begin position="349"/>
        <end position="369"/>
    </location>
</feature>
<feature type="transmembrane region" description="Helical" evidence="6">
    <location>
        <begin position="140"/>
        <end position="166"/>
    </location>
</feature>
<dbReference type="Pfam" id="PF07690">
    <property type="entry name" value="MFS_1"/>
    <property type="match status" value="1"/>
</dbReference>
<dbReference type="InterPro" id="IPR011701">
    <property type="entry name" value="MFS"/>
</dbReference>
<dbReference type="PROSITE" id="PS50850">
    <property type="entry name" value="MFS"/>
    <property type="match status" value="1"/>
</dbReference>
<dbReference type="PANTHER" id="PTHR42718">
    <property type="entry name" value="MAJOR FACILITATOR SUPERFAMILY MULTIDRUG TRANSPORTER MFSC"/>
    <property type="match status" value="1"/>
</dbReference>
<dbReference type="RefSeq" id="WP_146284866.1">
    <property type="nucleotide sequence ID" value="NZ_BMLP01000001.1"/>
</dbReference>
<sequence length="418" mass="42333">MDHTKTDPPKSARAAITITLALSMGLAALGTSIANIALPALALAFAAPFPQVQAIVVGYLVALTISVVAAGRLGDRFGLRRMLVVGLVIFALSSLLCALAPGLWLLVAARALQGVGAAFLMTLAMALMRQTAAEARIGRAMGLLGTISALGTALGPVLGGLLIPVAGWRGLFWVQVPLATLALVMAWMALPADQPAKRPTSARAPRILNRGLVPNLTINLLVAAVMMTTLVVGPFYLGFGLGLSPTATGLAMAVGPAISILGGVPAGQLVDRWGAGRMLAVGLILLSVGAFGMALLPGAIGLAGYVLAIAFLAPGYQIFQAANNTAALADVPKDQRGTASGLLNLSRNAGLIAGASAMGAVFAFGVGSTDLAQASPAAIGAGLRLTFLLAGALMVAAIGIYRLAQSLTPRLDQRACRQ</sequence>
<feature type="transmembrane region" description="Helical" evidence="6">
    <location>
        <begin position="20"/>
        <end position="46"/>
    </location>
</feature>
<dbReference type="InterPro" id="IPR020846">
    <property type="entry name" value="MFS_dom"/>
</dbReference>
<reference evidence="8 9" key="1">
    <citation type="journal article" date="2014" name="Int. J. Syst. Evol. Microbiol.">
        <title>Complete genome sequence of Corynebacterium casei LMG S-19264T (=DSM 44701T), isolated from a smear-ripened cheese.</title>
        <authorList>
            <consortium name="US DOE Joint Genome Institute (JGI-PGF)"/>
            <person name="Walter F."/>
            <person name="Albersmeier A."/>
            <person name="Kalinowski J."/>
            <person name="Ruckert C."/>
        </authorList>
    </citation>
    <scope>NUCLEOTIDE SEQUENCE [LARGE SCALE GENOMIC DNA]</scope>
    <source>
        <strain evidence="8 9">CGMCC 1.7029</strain>
    </source>
</reference>
<feature type="transmembrane region" description="Helical" evidence="6">
    <location>
        <begin position="111"/>
        <end position="128"/>
    </location>
</feature>
<dbReference type="Proteomes" id="UP000598196">
    <property type="component" value="Unassembled WGS sequence"/>
</dbReference>
<feature type="transmembrane region" description="Helical" evidence="6">
    <location>
        <begin position="278"/>
        <end position="296"/>
    </location>
</feature>
<accession>A0A917YKH8</accession>
<comment type="caution">
    <text evidence="8">The sequence shown here is derived from an EMBL/GenBank/DDBJ whole genome shotgun (WGS) entry which is preliminary data.</text>
</comment>
<dbReference type="InterPro" id="IPR036259">
    <property type="entry name" value="MFS_trans_sf"/>
</dbReference>